<accession>A0AAV7JT28</accession>
<evidence type="ECO:0000256" key="2">
    <source>
        <dbReference type="ARBA" id="ARBA00023015"/>
    </source>
</evidence>
<comment type="subcellular location">
    <subcellularLocation>
        <location evidence="1 6">Nucleus</location>
    </subcellularLocation>
</comment>
<keyword evidence="10" id="KW-1185">Reference proteome</keyword>
<evidence type="ECO:0000256" key="1">
    <source>
        <dbReference type="ARBA" id="ARBA00004123"/>
    </source>
</evidence>
<keyword evidence="2" id="KW-0805">Transcription regulation</keyword>
<dbReference type="Pfam" id="PF04516">
    <property type="entry name" value="CP2"/>
    <property type="match status" value="1"/>
</dbReference>
<reference evidence="9 10" key="1">
    <citation type="journal article" date="2023" name="BMC Biol.">
        <title>The compact genome of the sponge Oopsacas minuta (Hexactinellida) is lacking key metazoan core genes.</title>
        <authorList>
            <person name="Santini S."/>
            <person name="Schenkelaars Q."/>
            <person name="Jourda C."/>
            <person name="Duchesne M."/>
            <person name="Belahbib H."/>
            <person name="Rocher C."/>
            <person name="Selva M."/>
            <person name="Riesgo A."/>
            <person name="Vervoort M."/>
            <person name="Leys S.P."/>
            <person name="Kodjabachian L."/>
            <person name="Le Bivic A."/>
            <person name="Borchiellini C."/>
            <person name="Claverie J.M."/>
            <person name="Renard E."/>
        </authorList>
    </citation>
    <scope>NUCLEOTIDE SEQUENCE [LARGE SCALE GENOMIC DNA]</scope>
    <source>
        <strain evidence="9">SPO-2</strain>
    </source>
</reference>
<dbReference type="AlphaFoldDB" id="A0AAV7JT28"/>
<evidence type="ECO:0000256" key="6">
    <source>
        <dbReference type="PROSITE-ProRule" id="PRU01313"/>
    </source>
</evidence>
<keyword evidence="5 6" id="KW-0539">Nucleus</keyword>
<dbReference type="InterPro" id="IPR007604">
    <property type="entry name" value="CP2"/>
</dbReference>
<evidence type="ECO:0000256" key="5">
    <source>
        <dbReference type="ARBA" id="ARBA00023242"/>
    </source>
</evidence>
<evidence type="ECO:0000256" key="3">
    <source>
        <dbReference type="ARBA" id="ARBA00023125"/>
    </source>
</evidence>
<comment type="caution">
    <text evidence="9">The sequence shown here is derived from an EMBL/GenBank/DDBJ whole genome shotgun (WGS) entry which is preliminary data.</text>
</comment>
<dbReference type="InterPro" id="IPR040167">
    <property type="entry name" value="TF_CP2-like"/>
</dbReference>
<proteinExistence type="predicted"/>
<evidence type="ECO:0000256" key="4">
    <source>
        <dbReference type="ARBA" id="ARBA00023163"/>
    </source>
</evidence>
<dbReference type="PANTHER" id="PTHR11037">
    <property type="entry name" value="TRANSCRIPTION FACTOR CP2"/>
    <property type="match status" value="1"/>
</dbReference>
<dbReference type="Proteomes" id="UP001165289">
    <property type="component" value="Unassembled WGS sequence"/>
</dbReference>
<evidence type="ECO:0000259" key="8">
    <source>
        <dbReference type="PROSITE" id="PS51968"/>
    </source>
</evidence>
<dbReference type="EMBL" id="JAKMXF010000302">
    <property type="protein sequence ID" value="KAI6651694.1"/>
    <property type="molecule type" value="Genomic_DNA"/>
</dbReference>
<name>A0AAV7JT28_9METZ</name>
<evidence type="ECO:0000256" key="7">
    <source>
        <dbReference type="SAM" id="MobiDB-lite"/>
    </source>
</evidence>
<dbReference type="GO" id="GO:0001228">
    <property type="term" value="F:DNA-binding transcription activator activity, RNA polymerase II-specific"/>
    <property type="evidence" value="ECO:0007669"/>
    <property type="project" value="TreeGrafter"/>
</dbReference>
<feature type="compositionally biased region" description="Basic and acidic residues" evidence="7">
    <location>
        <begin position="1"/>
        <end position="13"/>
    </location>
</feature>
<feature type="domain" description="Grh/CP2 DB" evidence="8">
    <location>
        <begin position="167"/>
        <end position="395"/>
    </location>
</feature>
<sequence>MSLKDKTRERDEESTNVTSGKKRKSVANGGDKDKEPKTDSSCLLTKVPGTTQALSTSNDLLTEAFANSFNLLQEPILEPVIDGPHSPIPPDTWDNIYPPRHPHDLDLDQEPLMLQMQDSFQSILSDFGVMTPSRPTDTQTRAALYDRSIFPQSALFENTADPTLFQTREKFSVHMEAPPSVIKQKNDNTITYLNKGHCYTLNLSNPSLQCCDRVRSVIYLVFKMTEQVTEDNLWEYWHSCQSNPNQRAFDIDRKASHNIEDIEDFALNASAFVWNPLVGAKAALRFNCLSTEFSSQKGVKGIPLFILIDTYEFLNSFPLEPCHRHYCKIQIFRDKGAERKNLLDSKNIEKKLQKMLNNSDNYCNIEIKEILFSTPSQVTQLITTTPFGCKPCIYRPTPIYRYTESASLISQFKDRETKRTSSHTLAQTEDSMDTLEVAAPAKKIAHNRPVTVYVKDTGEKVYNAIVLDVRLTDELKKRIVGVYGEKYGLSVETITGCFRKTKKGLIVNLEKRLIELMNEEDDFDISIESDDQGNFDIFFHY</sequence>
<organism evidence="9 10">
    <name type="scientific">Oopsacas minuta</name>
    <dbReference type="NCBI Taxonomy" id="111878"/>
    <lineage>
        <taxon>Eukaryota</taxon>
        <taxon>Metazoa</taxon>
        <taxon>Porifera</taxon>
        <taxon>Hexactinellida</taxon>
        <taxon>Hexasterophora</taxon>
        <taxon>Lyssacinosida</taxon>
        <taxon>Leucopsacidae</taxon>
        <taxon>Oopsacas</taxon>
    </lineage>
</organism>
<dbReference type="Pfam" id="PF25416">
    <property type="entry name" value="GRHL1_C"/>
    <property type="match status" value="1"/>
</dbReference>
<keyword evidence="4" id="KW-0804">Transcription</keyword>
<dbReference type="InterPro" id="IPR057520">
    <property type="entry name" value="GRHL1/CP2_C"/>
</dbReference>
<keyword evidence="3 6" id="KW-0238">DNA-binding</keyword>
<dbReference type="GO" id="GO:0005634">
    <property type="term" value="C:nucleus"/>
    <property type="evidence" value="ECO:0007669"/>
    <property type="project" value="UniProtKB-SubCell"/>
</dbReference>
<evidence type="ECO:0000313" key="9">
    <source>
        <dbReference type="EMBL" id="KAI6651694.1"/>
    </source>
</evidence>
<dbReference type="PROSITE" id="PS51968">
    <property type="entry name" value="GRH_CP2_DB"/>
    <property type="match status" value="1"/>
</dbReference>
<gene>
    <name evidence="9" type="ORF">LOD99_4942</name>
</gene>
<dbReference type="GO" id="GO:0000978">
    <property type="term" value="F:RNA polymerase II cis-regulatory region sequence-specific DNA binding"/>
    <property type="evidence" value="ECO:0007669"/>
    <property type="project" value="TreeGrafter"/>
</dbReference>
<evidence type="ECO:0000313" key="10">
    <source>
        <dbReference type="Proteomes" id="UP001165289"/>
    </source>
</evidence>
<protein>
    <submittedName>
        <fullName evidence="9">Grainyhead-like protein 2-like</fullName>
    </submittedName>
</protein>
<dbReference type="PANTHER" id="PTHR11037:SF20">
    <property type="entry name" value="PROTEIN GRAINYHEAD"/>
    <property type="match status" value="1"/>
</dbReference>
<feature type="region of interest" description="Disordered" evidence="7">
    <location>
        <begin position="1"/>
        <end position="43"/>
    </location>
</feature>